<reference evidence="1" key="2">
    <citation type="submission" date="2018-04" db="EMBL/GenBank/DDBJ databases">
        <title>OnivRS2 (Oryza nivara Reference Sequence Version 2).</title>
        <authorList>
            <person name="Zhang J."/>
            <person name="Kudrna D."/>
            <person name="Lee S."/>
            <person name="Talag J."/>
            <person name="Rajasekar S."/>
            <person name="Welchert J."/>
            <person name="Hsing Y.-I."/>
            <person name="Wing R.A."/>
        </authorList>
    </citation>
    <scope>NUCLEOTIDE SEQUENCE [LARGE SCALE GENOMIC DNA]</scope>
    <source>
        <strain evidence="1">SL10</strain>
    </source>
</reference>
<evidence type="ECO:0000313" key="2">
    <source>
        <dbReference type="Proteomes" id="UP000006591"/>
    </source>
</evidence>
<dbReference type="EnsemblPlants" id="ONIVA11G11290.1">
    <property type="protein sequence ID" value="ONIVA11G11290.1"/>
    <property type="gene ID" value="ONIVA11G11290"/>
</dbReference>
<organism evidence="1">
    <name type="scientific">Oryza nivara</name>
    <name type="common">Indian wild rice</name>
    <name type="synonym">Oryza sativa f. spontanea</name>
    <dbReference type="NCBI Taxonomy" id="4536"/>
    <lineage>
        <taxon>Eukaryota</taxon>
        <taxon>Viridiplantae</taxon>
        <taxon>Streptophyta</taxon>
        <taxon>Embryophyta</taxon>
        <taxon>Tracheophyta</taxon>
        <taxon>Spermatophyta</taxon>
        <taxon>Magnoliopsida</taxon>
        <taxon>Liliopsida</taxon>
        <taxon>Poales</taxon>
        <taxon>Poaceae</taxon>
        <taxon>BOP clade</taxon>
        <taxon>Oryzoideae</taxon>
        <taxon>Oryzeae</taxon>
        <taxon>Oryzinae</taxon>
        <taxon>Oryza</taxon>
    </lineage>
</organism>
<name>A0A0E0J1B0_ORYNI</name>
<accession>A0A0E0J1B0</accession>
<dbReference type="Proteomes" id="UP000006591">
    <property type="component" value="Chromosome 11"/>
</dbReference>
<dbReference type="Gramene" id="ONIVA11G11290.1">
    <property type="protein sequence ID" value="ONIVA11G11290.1"/>
    <property type="gene ID" value="ONIVA11G11290"/>
</dbReference>
<protein>
    <submittedName>
        <fullName evidence="1">Uncharacterized protein</fullName>
    </submittedName>
</protein>
<dbReference type="HOGENOM" id="CLU_2871522_0_0_1"/>
<keyword evidence="2" id="KW-1185">Reference proteome</keyword>
<proteinExistence type="predicted"/>
<sequence length="64" mass="7428">MPLPVRLLERCFFLLPDLLEELAYVDIMYLVRTQHTSREITTAELPDDEGKPACVHEEAIDTLR</sequence>
<evidence type="ECO:0000313" key="1">
    <source>
        <dbReference type="EnsemblPlants" id="ONIVA11G11290.1"/>
    </source>
</evidence>
<dbReference type="AlphaFoldDB" id="A0A0E0J1B0"/>
<reference evidence="1" key="1">
    <citation type="submission" date="2015-04" db="UniProtKB">
        <authorList>
            <consortium name="EnsemblPlants"/>
        </authorList>
    </citation>
    <scope>IDENTIFICATION</scope>
    <source>
        <strain evidence="1">SL10</strain>
    </source>
</reference>